<feature type="transmembrane region" description="Helical" evidence="2">
    <location>
        <begin position="50"/>
        <end position="69"/>
    </location>
</feature>
<keyword evidence="2" id="KW-1133">Transmembrane helix</keyword>
<dbReference type="PANTHER" id="PTHR33365">
    <property type="entry name" value="YALI0B05434P"/>
    <property type="match status" value="1"/>
</dbReference>
<dbReference type="GO" id="GO:0043386">
    <property type="term" value="P:mycotoxin biosynthetic process"/>
    <property type="evidence" value="ECO:0007669"/>
    <property type="project" value="InterPro"/>
</dbReference>
<keyword evidence="2" id="KW-0472">Membrane</keyword>
<comment type="similarity">
    <text evidence="1">Belongs to the ustYa family.</text>
</comment>
<keyword evidence="2" id="KW-0812">Transmembrane</keyword>
<organism evidence="3 4">
    <name type="scientific">Heterodermia speciosa</name>
    <dbReference type="NCBI Taxonomy" id="116794"/>
    <lineage>
        <taxon>Eukaryota</taxon>
        <taxon>Fungi</taxon>
        <taxon>Dikarya</taxon>
        <taxon>Ascomycota</taxon>
        <taxon>Pezizomycotina</taxon>
        <taxon>Lecanoromycetes</taxon>
        <taxon>OSLEUM clade</taxon>
        <taxon>Lecanoromycetidae</taxon>
        <taxon>Caliciales</taxon>
        <taxon>Physciaceae</taxon>
        <taxon>Heterodermia</taxon>
    </lineage>
</organism>
<evidence type="ECO:0008006" key="5">
    <source>
        <dbReference type="Google" id="ProtNLM"/>
    </source>
</evidence>
<reference evidence="3" key="1">
    <citation type="submission" date="2021-03" db="EMBL/GenBank/DDBJ databases">
        <authorList>
            <person name="Tagirdzhanova G."/>
        </authorList>
    </citation>
    <scope>NUCLEOTIDE SEQUENCE</scope>
</reference>
<gene>
    <name evidence="3" type="ORF">HETSPECPRED_003233</name>
</gene>
<proteinExistence type="inferred from homology"/>
<dbReference type="EMBL" id="CAJPDS010000194">
    <property type="protein sequence ID" value="CAF9941456.1"/>
    <property type="molecule type" value="Genomic_DNA"/>
</dbReference>
<dbReference type="OrthoDB" id="3687641at2759"/>
<accession>A0A8H3J660</accession>
<sequence>MKFEKRFGYLPLQKSSAGEAFVSDTDNTNWCERSGSRDRFARSSNSLRAAALWLLQAILFSLSVTVLVVSRKQHHSSAMDCVFRLSQYSPGLEALSDDYQTVRFKGSFSFPSPYKGPPTPEVDKKWNEIENMGAIKISAEEFSRLNASRHAVRVPSSLGGGYMALPEFVHQIHCVKMFWAHTYPDYYVEAYNRSLENPEEWHQHMDHCADLLRQKLMCDADMTLITYNWISNHYQPHPNFNVQHKCRNFESAKEWTFRRRIDASSLKHHYFTRPEEETVVDFKEPPFDPQADA</sequence>
<evidence type="ECO:0000313" key="3">
    <source>
        <dbReference type="EMBL" id="CAF9941456.1"/>
    </source>
</evidence>
<evidence type="ECO:0000256" key="1">
    <source>
        <dbReference type="ARBA" id="ARBA00035112"/>
    </source>
</evidence>
<name>A0A8H3J660_9LECA</name>
<evidence type="ECO:0000313" key="4">
    <source>
        <dbReference type="Proteomes" id="UP000664521"/>
    </source>
</evidence>
<dbReference type="AlphaFoldDB" id="A0A8H3J660"/>
<dbReference type="Pfam" id="PF11807">
    <property type="entry name" value="UstYa"/>
    <property type="match status" value="1"/>
</dbReference>
<keyword evidence="4" id="KW-1185">Reference proteome</keyword>
<comment type="caution">
    <text evidence="3">The sequence shown here is derived from an EMBL/GenBank/DDBJ whole genome shotgun (WGS) entry which is preliminary data.</text>
</comment>
<dbReference type="InterPro" id="IPR021765">
    <property type="entry name" value="UstYa-like"/>
</dbReference>
<dbReference type="Proteomes" id="UP000664521">
    <property type="component" value="Unassembled WGS sequence"/>
</dbReference>
<evidence type="ECO:0000256" key="2">
    <source>
        <dbReference type="SAM" id="Phobius"/>
    </source>
</evidence>
<protein>
    <recommendedName>
        <fullName evidence="5">Cyclochlorotine biosynthesis protein O</fullName>
    </recommendedName>
</protein>
<dbReference type="PANTHER" id="PTHR33365:SF12">
    <property type="entry name" value="TAT PATHWAY SIGNAL SEQUENCE"/>
    <property type="match status" value="1"/>
</dbReference>